<evidence type="ECO:0000313" key="4">
    <source>
        <dbReference type="Proteomes" id="UP000638732"/>
    </source>
</evidence>
<dbReference type="RefSeq" id="WP_166585875.1">
    <property type="nucleotide sequence ID" value="NZ_WWEO01000042.1"/>
</dbReference>
<name>A0A965ZFD1_9SPHI</name>
<feature type="transmembrane region" description="Helical" evidence="1">
    <location>
        <begin position="36"/>
        <end position="54"/>
    </location>
</feature>
<evidence type="ECO:0000313" key="3">
    <source>
        <dbReference type="EMBL" id="NCD69900.1"/>
    </source>
</evidence>
<keyword evidence="4" id="KW-1185">Reference proteome</keyword>
<protein>
    <recommendedName>
        <fullName evidence="2">Uncharacterized protein YyaB-like PH domain-containing protein</fullName>
    </recommendedName>
</protein>
<sequence>MTKTYPSKINYWVYLPLIAFITYFISRAVIEGQWAGVIVVGTVSVFLIIPMIFITRYRITDTILNVRSGFIINKNIEIAKIKSIEPNHSILSAPALSFDRIEIFYNTYDSVIISPKNKEDFIETLKQINPAIVSEV</sequence>
<dbReference type="EMBL" id="WWEO01000042">
    <property type="protein sequence ID" value="NCD69900.1"/>
    <property type="molecule type" value="Genomic_DNA"/>
</dbReference>
<comment type="caution">
    <text evidence="3">The sequence shown here is derived from an EMBL/GenBank/DDBJ whole genome shotgun (WGS) entry which is preliminary data.</text>
</comment>
<dbReference type="Pfam" id="PF06713">
    <property type="entry name" value="bPH_4"/>
    <property type="match status" value="1"/>
</dbReference>
<feature type="transmembrane region" description="Helical" evidence="1">
    <location>
        <begin position="12"/>
        <end position="30"/>
    </location>
</feature>
<accession>A0A965ZFD1</accession>
<dbReference type="GO" id="GO:0030153">
    <property type="term" value="P:bacteriocin immunity"/>
    <property type="evidence" value="ECO:0007669"/>
    <property type="project" value="InterPro"/>
</dbReference>
<dbReference type="InterPro" id="IPR009589">
    <property type="entry name" value="PH_YyaB-like"/>
</dbReference>
<dbReference type="AlphaFoldDB" id="A0A965ZFD1"/>
<keyword evidence="1" id="KW-0472">Membrane</keyword>
<proteinExistence type="predicted"/>
<reference evidence="3" key="2">
    <citation type="submission" date="2020-10" db="EMBL/GenBank/DDBJ databases">
        <title>Mucilaginibacter sp. nov., isolated from soil.</title>
        <authorList>
            <person name="Jeon C.O."/>
        </authorList>
    </citation>
    <scope>NUCLEOTIDE SEQUENCE</scope>
    <source>
        <strain evidence="3">R11</strain>
    </source>
</reference>
<reference evidence="3" key="1">
    <citation type="submission" date="2020-01" db="EMBL/GenBank/DDBJ databases">
        <authorList>
            <person name="Seo Y.L."/>
        </authorList>
    </citation>
    <scope>NUCLEOTIDE SEQUENCE</scope>
    <source>
        <strain evidence="3">R11</strain>
    </source>
</reference>
<dbReference type="Proteomes" id="UP000638732">
    <property type="component" value="Unassembled WGS sequence"/>
</dbReference>
<organism evidence="3 4">
    <name type="scientific">Mucilaginibacter agri</name>
    <dbReference type="NCBI Taxonomy" id="2695265"/>
    <lineage>
        <taxon>Bacteria</taxon>
        <taxon>Pseudomonadati</taxon>
        <taxon>Bacteroidota</taxon>
        <taxon>Sphingobacteriia</taxon>
        <taxon>Sphingobacteriales</taxon>
        <taxon>Sphingobacteriaceae</taxon>
        <taxon>Mucilaginibacter</taxon>
    </lineage>
</organism>
<gene>
    <name evidence="3" type="ORF">GSY63_11080</name>
</gene>
<feature type="domain" description="Uncharacterized protein YyaB-like PH" evidence="2">
    <location>
        <begin position="55"/>
        <end position="129"/>
    </location>
</feature>
<keyword evidence="1" id="KW-1133">Transmembrane helix</keyword>
<evidence type="ECO:0000256" key="1">
    <source>
        <dbReference type="SAM" id="Phobius"/>
    </source>
</evidence>
<keyword evidence="1" id="KW-0812">Transmembrane</keyword>
<evidence type="ECO:0000259" key="2">
    <source>
        <dbReference type="Pfam" id="PF06713"/>
    </source>
</evidence>